<sequence>MQPQLRFSAIALQEKLAANASIDLINPHIAFGEKIKVLIIWGKHLSRPALLFKKSLEFLILSVELQLMPAEGSQEKFQPSKRLLGNSSCSLQFNSLKALVKKARFFLTAWEKFSAIRSSQLRKVFCS</sequence>
<protein>
    <submittedName>
        <fullName evidence="1">Uncharacterized protein</fullName>
    </submittedName>
</protein>
<evidence type="ECO:0000313" key="1">
    <source>
        <dbReference type="EMBL" id="MPM86249.1"/>
    </source>
</evidence>
<organism evidence="1">
    <name type="scientific">bioreactor metagenome</name>
    <dbReference type="NCBI Taxonomy" id="1076179"/>
    <lineage>
        <taxon>unclassified sequences</taxon>
        <taxon>metagenomes</taxon>
        <taxon>ecological metagenomes</taxon>
    </lineage>
</organism>
<dbReference type="EMBL" id="VSSQ01034345">
    <property type="protein sequence ID" value="MPM86249.1"/>
    <property type="molecule type" value="Genomic_DNA"/>
</dbReference>
<reference evidence="1" key="1">
    <citation type="submission" date="2019-08" db="EMBL/GenBank/DDBJ databases">
        <authorList>
            <person name="Kucharzyk K."/>
            <person name="Murdoch R.W."/>
            <person name="Higgins S."/>
            <person name="Loffler F."/>
        </authorList>
    </citation>
    <scope>NUCLEOTIDE SEQUENCE</scope>
</reference>
<comment type="caution">
    <text evidence="1">The sequence shown here is derived from an EMBL/GenBank/DDBJ whole genome shotgun (WGS) entry which is preliminary data.</text>
</comment>
<dbReference type="AlphaFoldDB" id="A0A645DAM5"/>
<proteinExistence type="predicted"/>
<name>A0A645DAM5_9ZZZZ</name>
<gene>
    <name evidence="1" type="ORF">SDC9_133338</name>
</gene>
<accession>A0A645DAM5</accession>